<feature type="domain" description="RsbT co-antagonist protein RsbRD N-terminal" evidence="4">
    <location>
        <begin position="56"/>
        <end position="159"/>
    </location>
</feature>
<dbReference type="InterPro" id="IPR041522">
    <property type="entry name" value="CdaR_GGDEF"/>
</dbReference>
<feature type="compositionally biased region" description="Basic and acidic residues" evidence="2">
    <location>
        <begin position="8"/>
        <end position="22"/>
    </location>
</feature>
<dbReference type="InterPro" id="IPR025751">
    <property type="entry name" value="RsbRD_N_dom"/>
</dbReference>
<evidence type="ECO:0000256" key="1">
    <source>
        <dbReference type="ARBA" id="ARBA00006754"/>
    </source>
</evidence>
<evidence type="ECO:0000256" key="2">
    <source>
        <dbReference type="SAM" id="MobiDB-lite"/>
    </source>
</evidence>
<evidence type="ECO:0000259" key="4">
    <source>
        <dbReference type="Pfam" id="PF14361"/>
    </source>
</evidence>
<evidence type="ECO:0000313" key="7">
    <source>
        <dbReference type="Proteomes" id="UP001589748"/>
    </source>
</evidence>
<dbReference type="Pfam" id="PF17853">
    <property type="entry name" value="GGDEF_2"/>
    <property type="match status" value="1"/>
</dbReference>
<keyword evidence="7" id="KW-1185">Reference proteome</keyword>
<dbReference type="PANTHER" id="PTHR33744">
    <property type="entry name" value="CARBOHYDRATE DIACID REGULATOR"/>
    <property type="match status" value="1"/>
</dbReference>
<evidence type="ECO:0000313" key="6">
    <source>
        <dbReference type="EMBL" id="MFB9376500.1"/>
    </source>
</evidence>
<sequence>MPPSARPEPADPAHPPGDRFGDRLGAGPSERTLATVAGAAANDAGGLDPALLAGFLPDVCEAVQARRRLPGSRMDGYRRTGEEAALAGVALRSLLDLYLSAAWRLWRTLPVVRDAARDPDGVVRAGEVVLRAADDAVAAITEGYQQARRRVVRQEESERREFVDALLAGSSDVPGLLGRAQRYGLDLEAPHAVAVVRTGAGTSAVDLLPSVERVLLDAHVGTGGLVATKDGALVVVFAAPEAAANGRLQERLVRALDAPQRSGWRAGLSRARSGPAGVVASYDEARRAVDLARRLDLPPGVAEAADLLVFDVLLRDRAAAADLVESTLGGLREARGGAGPYLQTLDVYLRSGGNATETGRRLHLSVRAVTYRLARVRALTGIDPGGAADAFALQAAVTAARALGWPDRTEIVDD</sequence>
<dbReference type="Gene3D" id="1.10.10.2840">
    <property type="entry name" value="PucR C-terminal helix-turn-helix domain"/>
    <property type="match status" value="1"/>
</dbReference>
<dbReference type="InterPro" id="IPR042070">
    <property type="entry name" value="PucR_C-HTH_sf"/>
</dbReference>
<comment type="caution">
    <text evidence="6">The sequence shown here is derived from an EMBL/GenBank/DDBJ whole genome shotgun (WGS) entry which is preliminary data.</text>
</comment>
<dbReference type="Pfam" id="PF13556">
    <property type="entry name" value="HTH_30"/>
    <property type="match status" value="1"/>
</dbReference>
<feature type="region of interest" description="Disordered" evidence="2">
    <location>
        <begin position="1"/>
        <end position="28"/>
    </location>
</feature>
<dbReference type="Pfam" id="PF14361">
    <property type="entry name" value="RsbRD_N"/>
    <property type="match status" value="1"/>
</dbReference>
<dbReference type="Proteomes" id="UP001589748">
    <property type="component" value="Unassembled WGS sequence"/>
</dbReference>
<gene>
    <name evidence="6" type="ORF">ACFFVI_05925</name>
</gene>
<dbReference type="EMBL" id="JBHMDM010000003">
    <property type="protein sequence ID" value="MFB9376500.1"/>
    <property type="molecule type" value="Genomic_DNA"/>
</dbReference>
<proteinExistence type="inferred from homology"/>
<name>A0ABV5LQW8_9ACTN</name>
<evidence type="ECO:0000259" key="5">
    <source>
        <dbReference type="Pfam" id="PF17853"/>
    </source>
</evidence>
<feature type="domain" description="CdaR GGDEF-like" evidence="5">
    <location>
        <begin position="169"/>
        <end position="290"/>
    </location>
</feature>
<dbReference type="InterPro" id="IPR051448">
    <property type="entry name" value="CdaR-like_regulators"/>
</dbReference>
<dbReference type="RefSeq" id="WP_380138235.1">
    <property type="nucleotide sequence ID" value="NZ_JBHLUI010000009.1"/>
</dbReference>
<feature type="domain" description="PucR C-terminal helix-turn-helix" evidence="3">
    <location>
        <begin position="341"/>
        <end position="398"/>
    </location>
</feature>
<organism evidence="6 7">
    <name type="scientific">Kineococcus gynurae</name>
    <dbReference type="NCBI Taxonomy" id="452979"/>
    <lineage>
        <taxon>Bacteria</taxon>
        <taxon>Bacillati</taxon>
        <taxon>Actinomycetota</taxon>
        <taxon>Actinomycetes</taxon>
        <taxon>Kineosporiales</taxon>
        <taxon>Kineosporiaceae</taxon>
        <taxon>Kineococcus</taxon>
    </lineage>
</organism>
<dbReference type="InterPro" id="IPR025736">
    <property type="entry name" value="PucR_C-HTH_dom"/>
</dbReference>
<protein>
    <submittedName>
        <fullName evidence="6">PucR family transcriptional regulator</fullName>
    </submittedName>
</protein>
<dbReference type="PANTHER" id="PTHR33744:SF1">
    <property type="entry name" value="DNA-BINDING TRANSCRIPTIONAL ACTIVATOR ADER"/>
    <property type="match status" value="1"/>
</dbReference>
<reference evidence="6 7" key="1">
    <citation type="submission" date="2024-09" db="EMBL/GenBank/DDBJ databases">
        <authorList>
            <person name="Sun Q."/>
            <person name="Mori K."/>
        </authorList>
    </citation>
    <scope>NUCLEOTIDE SEQUENCE [LARGE SCALE GENOMIC DNA]</scope>
    <source>
        <strain evidence="6 7">TISTR 1856</strain>
    </source>
</reference>
<evidence type="ECO:0000259" key="3">
    <source>
        <dbReference type="Pfam" id="PF13556"/>
    </source>
</evidence>
<comment type="similarity">
    <text evidence="1">Belongs to the CdaR family.</text>
</comment>
<accession>A0ABV5LQW8</accession>